<organism evidence="2 3">
    <name type="scientific">Actinomadura alba</name>
    <dbReference type="NCBI Taxonomy" id="406431"/>
    <lineage>
        <taxon>Bacteria</taxon>
        <taxon>Bacillati</taxon>
        <taxon>Actinomycetota</taxon>
        <taxon>Actinomycetes</taxon>
        <taxon>Streptosporangiales</taxon>
        <taxon>Thermomonosporaceae</taxon>
        <taxon>Actinomadura</taxon>
    </lineage>
</organism>
<proteinExistence type="predicted"/>
<sequence>MSNQYQTNQRRQARPGGGLRAVLWVVLLAGVGVNAWASVSGQNMAVYLTAGVVAVVCIAGLIVSFLSNRR</sequence>
<reference evidence="2 3" key="1">
    <citation type="submission" date="2020-06" db="EMBL/GenBank/DDBJ databases">
        <title>Actinomadura xiongansis sp. nov., isolated from soil of Baiyangdian.</title>
        <authorList>
            <person name="Zhang X."/>
        </authorList>
    </citation>
    <scope>NUCLEOTIDE SEQUENCE [LARGE SCALE GENOMIC DNA]</scope>
    <source>
        <strain evidence="2 3">HBUM206468</strain>
    </source>
</reference>
<feature type="transmembrane region" description="Helical" evidence="1">
    <location>
        <begin position="45"/>
        <end position="66"/>
    </location>
</feature>
<feature type="transmembrane region" description="Helical" evidence="1">
    <location>
        <begin position="21"/>
        <end position="39"/>
    </location>
</feature>
<gene>
    <name evidence="2" type="ORF">HKK74_17905</name>
</gene>
<protein>
    <submittedName>
        <fullName evidence="2">Uncharacterized protein</fullName>
    </submittedName>
</protein>
<dbReference type="EMBL" id="JABVEC010000012">
    <property type="protein sequence ID" value="MBC6467354.1"/>
    <property type="molecule type" value="Genomic_DNA"/>
</dbReference>
<dbReference type="Proteomes" id="UP000805614">
    <property type="component" value="Unassembled WGS sequence"/>
</dbReference>
<keyword evidence="3" id="KW-1185">Reference proteome</keyword>
<keyword evidence="1" id="KW-1133">Transmembrane helix</keyword>
<name>A0ABR7LRY6_9ACTN</name>
<accession>A0ABR7LRY6</accession>
<comment type="caution">
    <text evidence="2">The sequence shown here is derived from an EMBL/GenBank/DDBJ whole genome shotgun (WGS) entry which is preliminary data.</text>
</comment>
<dbReference type="RefSeq" id="WP_187244357.1">
    <property type="nucleotide sequence ID" value="NZ_BAAAOK010000005.1"/>
</dbReference>
<keyword evidence="1" id="KW-0472">Membrane</keyword>
<evidence type="ECO:0000256" key="1">
    <source>
        <dbReference type="SAM" id="Phobius"/>
    </source>
</evidence>
<evidence type="ECO:0000313" key="3">
    <source>
        <dbReference type="Proteomes" id="UP000805614"/>
    </source>
</evidence>
<keyword evidence="1" id="KW-0812">Transmembrane</keyword>
<evidence type="ECO:0000313" key="2">
    <source>
        <dbReference type="EMBL" id="MBC6467354.1"/>
    </source>
</evidence>